<feature type="compositionally biased region" description="Basic and acidic residues" evidence="1">
    <location>
        <begin position="30"/>
        <end position="40"/>
    </location>
</feature>
<feature type="domain" description="Helix-turn-helix" evidence="2">
    <location>
        <begin position="62"/>
        <end position="106"/>
    </location>
</feature>
<evidence type="ECO:0000313" key="3">
    <source>
        <dbReference type="EMBL" id="TFD25871.1"/>
    </source>
</evidence>
<protein>
    <submittedName>
        <fullName evidence="3">DNA-binding protein</fullName>
    </submittedName>
</protein>
<feature type="region of interest" description="Disordered" evidence="1">
    <location>
        <begin position="23"/>
        <end position="60"/>
    </location>
</feature>
<feature type="compositionally biased region" description="Polar residues" evidence="1">
    <location>
        <begin position="41"/>
        <end position="60"/>
    </location>
</feature>
<proteinExistence type="predicted"/>
<evidence type="ECO:0000259" key="2">
    <source>
        <dbReference type="Pfam" id="PF12728"/>
    </source>
</evidence>
<dbReference type="GO" id="GO:0003677">
    <property type="term" value="F:DNA binding"/>
    <property type="evidence" value="ECO:0007669"/>
    <property type="project" value="UniProtKB-KW"/>
</dbReference>
<keyword evidence="4" id="KW-1185">Reference proteome</keyword>
<accession>A0A4R8ZFI5</accession>
<dbReference type="EMBL" id="SOGT01000011">
    <property type="protein sequence ID" value="TFD25871.1"/>
    <property type="molecule type" value="Genomic_DNA"/>
</dbReference>
<dbReference type="InterPro" id="IPR036388">
    <property type="entry name" value="WH-like_DNA-bd_sf"/>
</dbReference>
<dbReference type="Pfam" id="PF12728">
    <property type="entry name" value="HTH_17"/>
    <property type="match status" value="1"/>
</dbReference>
<organism evidence="3 4">
    <name type="scientific">Cryobacterium lyxosi</name>
    <dbReference type="NCBI Taxonomy" id="1259228"/>
    <lineage>
        <taxon>Bacteria</taxon>
        <taxon>Bacillati</taxon>
        <taxon>Actinomycetota</taxon>
        <taxon>Actinomycetes</taxon>
        <taxon>Micrococcales</taxon>
        <taxon>Microbacteriaceae</taxon>
        <taxon>Cryobacterium</taxon>
    </lineage>
</organism>
<dbReference type="AlphaFoldDB" id="A0A4R8ZFI5"/>
<evidence type="ECO:0000313" key="4">
    <source>
        <dbReference type="Proteomes" id="UP000298424"/>
    </source>
</evidence>
<comment type="caution">
    <text evidence="3">The sequence shown here is derived from an EMBL/GenBank/DDBJ whole genome shotgun (WGS) entry which is preliminary data.</text>
</comment>
<dbReference type="Proteomes" id="UP000298424">
    <property type="component" value="Unassembled WGS sequence"/>
</dbReference>
<dbReference type="InterPro" id="IPR009061">
    <property type="entry name" value="DNA-bd_dom_put_sf"/>
</dbReference>
<keyword evidence="3" id="KW-0238">DNA-binding</keyword>
<dbReference type="OrthoDB" id="5082940at2"/>
<dbReference type="Gene3D" id="1.10.10.10">
    <property type="entry name" value="Winged helix-like DNA-binding domain superfamily/Winged helix DNA-binding domain"/>
    <property type="match status" value="1"/>
</dbReference>
<evidence type="ECO:0000256" key="1">
    <source>
        <dbReference type="SAM" id="MobiDB-lite"/>
    </source>
</evidence>
<dbReference type="InterPro" id="IPR041657">
    <property type="entry name" value="HTH_17"/>
</dbReference>
<name>A0A4R8ZFI5_9MICO</name>
<sequence>MQTIGIPEGCRTQGMFREIQTECETPPTERQLEPGADRNPSRGTILSNPKARPSNTQETPQWVTIRDAAEHYQCSTKTIRRWITQGLIDAQRVGPRLIRVSTASLDTLGRSLAYTA</sequence>
<reference evidence="3 4" key="1">
    <citation type="submission" date="2019-03" db="EMBL/GenBank/DDBJ databases">
        <title>Genomics of glacier-inhabiting Cryobacterium strains.</title>
        <authorList>
            <person name="Liu Q."/>
            <person name="Xin Y.-H."/>
        </authorList>
    </citation>
    <scope>NUCLEOTIDE SEQUENCE [LARGE SCALE GENOMIC DNA]</scope>
    <source>
        <strain evidence="3 4">TMT1-1</strain>
    </source>
</reference>
<dbReference type="SUPFAM" id="SSF46955">
    <property type="entry name" value="Putative DNA-binding domain"/>
    <property type="match status" value="1"/>
</dbReference>
<gene>
    <name evidence="3" type="ORF">E3T27_08690</name>
</gene>